<dbReference type="AlphaFoldDB" id="A0A2G8LQ41"/>
<dbReference type="PANTHER" id="PTHR13464">
    <property type="entry name" value="TRANSCRIPTIONAL REGULATOR PROTEIN HCNGP"/>
    <property type="match status" value="1"/>
</dbReference>
<organism evidence="2 3">
    <name type="scientific">Stichopus japonicus</name>
    <name type="common">Sea cucumber</name>
    <dbReference type="NCBI Taxonomy" id="307972"/>
    <lineage>
        <taxon>Eukaryota</taxon>
        <taxon>Metazoa</taxon>
        <taxon>Echinodermata</taxon>
        <taxon>Eleutherozoa</taxon>
        <taxon>Echinozoa</taxon>
        <taxon>Holothuroidea</taxon>
        <taxon>Aspidochirotacea</taxon>
        <taxon>Aspidochirotida</taxon>
        <taxon>Stichopodidae</taxon>
        <taxon>Apostichopus</taxon>
    </lineage>
</organism>
<dbReference type="InterPro" id="IPR012479">
    <property type="entry name" value="SAP30BP"/>
</dbReference>
<evidence type="ECO:0000313" key="2">
    <source>
        <dbReference type="EMBL" id="PIK62387.1"/>
    </source>
</evidence>
<dbReference type="OrthoDB" id="1714508at2759"/>
<dbReference type="GO" id="GO:0006355">
    <property type="term" value="P:regulation of DNA-templated transcription"/>
    <property type="evidence" value="ECO:0007669"/>
    <property type="project" value="InterPro"/>
</dbReference>
<dbReference type="Pfam" id="PF07818">
    <property type="entry name" value="HCNGP"/>
    <property type="match status" value="1"/>
</dbReference>
<feature type="compositionally biased region" description="Basic and acidic residues" evidence="1">
    <location>
        <begin position="216"/>
        <end position="232"/>
    </location>
</feature>
<proteinExistence type="predicted"/>
<dbReference type="GO" id="GO:0005634">
    <property type="term" value="C:nucleus"/>
    <property type="evidence" value="ECO:0007669"/>
    <property type="project" value="TreeGrafter"/>
</dbReference>
<feature type="compositionally biased region" description="Basic and acidic residues" evidence="1">
    <location>
        <begin position="69"/>
        <end position="80"/>
    </location>
</feature>
<name>A0A2G8LQ41_STIJA</name>
<protein>
    <submittedName>
        <fullName evidence="2">Putative SAP30-binding protein isoform X1</fullName>
    </submittedName>
</protein>
<accession>A0A2G8LQ41</accession>
<reference evidence="2 3" key="1">
    <citation type="journal article" date="2017" name="PLoS Biol.">
        <title>The sea cucumber genome provides insights into morphological evolution and visceral regeneration.</title>
        <authorList>
            <person name="Zhang X."/>
            <person name="Sun L."/>
            <person name="Yuan J."/>
            <person name="Sun Y."/>
            <person name="Gao Y."/>
            <person name="Zhang L."/>
            <person name="Li S."/>
            <person name="Dai H."/>
            <person name="Hamel J.F."/>
            <person name="Liu C."/>
            <person name="Yu Y."/>
            <person name="Liu S."/>
            <person name="Lin W."/>
            <person name="Guo K."/>
            <person name="Jin S."/>
            <person name="Xu P."/>
            <person name="Storey K.B."/>
            <person name="Huan P."/>
            <person name="Zhang T."/>
            <person name="Zhou Y."/>
            <person name="Zhang J."/>
            <person name="Lin C."/>
            <person name="Li X."/>
            <person name="Xing L."/>
            <person name="Huo D."/>
            <person name="Sun M."/>
            <person name="Wang L."/>
            <person name="Mercier A."/>
            <person name="Li F."/>
            <person name="Yang H."/>
            <person name="Xiang J."/>
        </authorList>
    </citation>
    <scope>NUCLEOTIDE SEQUENCE [LARGE SCALE GENOMIC DNA]</scope>
    <source>
        <strain evidence="2">Shaxun</strain>
        <tissue evidence="2">Muscle</tissue>
    </source>
</reference>
<dbReference type="EMBL" id="MRZV01000013">
    <property type="protein sequence ID" value="PIK62387.1"/>
    <property type="molecule type" value="Genomic_DNA"/>
</dbReference>
<feature type="region of interest" description="Disordered" evidence="1">
    <location>
        <begin position="1"/>
        <end position="81"/>
    </location>
</feature>
<gene>
    <name evidence="2" type="ORF">BSL78_00706</name>
</gene>
<sequence>MEKKIQTLTRRKRERLRRPWKMKQKSRKTLSLPAESVRASRNPQPQPPAEAVKQEDEDSKDVLTALPSEEDKVAEHKDGELGTIADISEDEDDVVHKRRLSQSVSLRDSFTSEPETALTQKIRRLNAEEVVLPPEPRGRCSKKLQDKIAKYYRKNLDMNASIQSRKDFRNPSIYEKLISYLGIDELGTNYPKDVFNPHGWDESSYYESLARAQKEEMAKREREKKEKDKTKVEFVSGVVKKPPRPADQLSILPDEERKRKSKWDAPAPNPSISLLGRPQVAIITTSITNPMVVSTTVSSTGAKTTVISAIGTIKKPKIEKTEK</sequence>
<evidence type="ECO:0000256" key="1">
    <source>
        <dbReference type="SAM" id="MobiDB-lite"/>
    </source>
</evidence>
<keyword evidence="3" id="KW-1185">Reference proteome</keyword>
<dbReference type="Proteomes" id="UP000230750">
    <property type="component" value="Unassembled WGS sequence"/>
</dbReference>
<dbReference type="STRING" id="307972.A0A2G8LQ41"/>
<feature type="compositionally biased region" description="Basic residues" evidence="1">
    <location>
        <begin position="9"/>
        <end position="28"/>
    </location>
</feature>
<feature type="region of interest" description="Disordered" evidence="1">
    <location>
        <begin position="216"/>
        <end position="271"/>
    </location>
</feature>
<dbReference type="PANTHER" id="PTHR13464:SF0">
    <property type="entry name" value="SAP30-BINDING PROTEIN"/>
    <property type="match status" value="1"/>
</dbReference>
<evidence type="ECO:0000313" key="3">
    <source>
        <dbReference type="Proteomes" id="UP000230750"/>
    </source>
</evidence>
<comment type="caution">
    <text evidence="2">The sequence shown here is derived from an EMBL/GenBank/DDBJ whole genome shotgun (WGS) entry which is preliminary data.</text>
</comment>